<gene>
    <name evidence="3" type="primary">LOC110796345</name>
</gene>
<accession>A0ABM3QXC8</accession>
<keyword evidence="2" id="KW-1185">Reference proteome</keyword>
<evidence type="ECO:0000313" key="3">
    <source>
        <dbReference type="RefSeq" id="XP_056688020.1"/>
    </source>
</evidence>
<feature type="transmembrane region" description="Helical" evidence="1">
    <location>
        <begin position="108"/>
        <end position="128"/>
    </location>
</feature>
<evidence type="ECO:0000256" key="1">
    <source>
        <dbReference type="SAM" id="Phobius"/>
    </source>
</evidence>
<protein>
    <submittedName>
        <fullName evidence="3">Uncharacterized protein</fullName>
    </submittedName>
</protein>
<organism evidence="2 3">
    <name type="scientific">Spinacia oleracea</name>
    <name type="common">Spinach</name>
    <dbReference type="NCBI Taxonomy" id="3562"/>
    <lineage>
        <taxon>Eukaryota</taxon>
        <taxon>Viridiplantae</taxon>
        <taxon>Streptophyta</taxon>
        <taxon>Embryophyta</taxon>
        <taxon>Tracheophyta</taxon>
        <taxon>Spermatophyta</taxon>
        <taxon>Magnoliopsida</taxon>
        <taxon>eudicotyledons</taxon>
        <taxon>Gunneridae</taxon>
        <taxon>Pentapetalae</taxon>
        <taxon>Caryophyllales</taxon>
        <taxon>Chenopodiaceae</taxon>
        <taxon>Chenopodioideae</taxon>
        <taxon>Anserineae</taxon>
        <taxon>Spinacia</taxon>
    </lineage>
</organism>
<evidence type="ECO:0000313" key="2">
    <source>
        <dbReference type="Proteomes" id="UP000813463"/>
    </source>
</evidence>
<sequence length="161" mass="18130">MQIIDDSCGNGENRPRHETLTLLPKPRWLACFKVCQARNDGLWNNKIPCAEISIYSSSTLFQSWRKTAETHKMTPEHVKDAGVKASQRPPGHGRSPGEVLHQCRRLPFSYTTMTIAGFAIYAIIRYTVLYSKKKSEANALDVARVATNTASPQNTDNRPRK</sequence>
<name>A0ABM3QXC8_SPIOL</name>
<keyword evidence="1" id="KW-1133">Transmembrane helix</keyword>
<dbReference type="GeneID" id="110796345"/>
<reference evidence="3" key="2">
    <citation type="submission" date="2025-08" db="UniProtKB">
        <authorList>
            <consortium name="RefSeq"/>
        </authorList>
    </citation>
    <scope>IDENTIFICATION</scope>
    <source>
        <tissue evidence="3">Leaf</tissue>
    </source>
</reference>
<keyword evidence="1" id="KW-0812">Transmembrane</keyword>
<proteinExistence type="predicted"/>
<dbReference type="RefSeq" id="XP_056688020.1">
    <property type="nucleotide sequence ID" value="XM_056832042.1"/>
</dbReference>
<reference evidence="2" key="1">
    <citation type="journal article" date="2021" name="Nat. Commun.">
        <title>Genomic analyses provide insights into spinach domestication and the genetic basis of agronomic traits.</title>
        <authorList>
            <person name="Cai X."/>
            <person name="Sun X."/>
            <person name="Xu C."/>
            <person name="Sun H."/>
            <person name="Wang X."/>
            <person name="Ge C."/>
            <person name="Zhang Z."/>
            <person name="Wang Q."/>
            <person name="Fei Z."/>
            <person name="Jiao C."/>
            <person name="Wang Q."/>
        </authorList>
    </citation>
    <scope>NUCLEOTIDE SEQUENCE [LARGE SCALE GENOMIC DNA]</scope>
    <source>
        <strain evidence="2">cv. Varoflay</strain>
    </source>
</reference>
<dbReference type="Proteomes" id="UP000813463">
    <property type="component" value="Chromosome 6"/>
</dbReference>
<keyword evidence="1" id="KW-0472">Membrane</keyword>